<dbReference type="SUPFAM" id="SSF69318">
    <property type="entry name" value="Integrin alpha N-terminal domain"/>
    <property type="match status" value="1"/>
</dbReference>
<dbReference type="Proteomes" id="UP001152888">
    <property type="component" value="Unassembled WGS sequence"/>
</dbReference>
<gene>
    <name evidence="7" type="ORF">ACAOBT_LOCUS30533</name>
</gene>
<dbReference type="Pfam" id="PF23727">
    <property type="entry name" value="Beta-prop_FAM234A_B"/>
    <property type="match status" value="1"/>
</dbReference>
<evidence type="ECO:0000256" key="1">
    <source>
        <dbReference type="ARBA" id="ARBA00004167"/>
    </source>
</evidence>
<reference evidence="7" key="1">
    <citation type="submission" date="2022-03" db="EMBL/GenBank/DDBJ databases">
        <authorList>
            <person name="Sayadi A."/>
        </authorList>
    </citation>
    <scope>NUCLEOTIDE SEQUENCE</scope>
</reference>
<sequence>MRYPGLNLRGEVRESISFDDDDMSDVEDEVFIRDGKNGYKLAEDFNAKRPLMAPRRTAKSDINARLKARPPCRAFCLIILVVVVVSMFPLPIDKIRDWIISKTPKEDASVKLLPCNNLRVKDVWSISLPKLTTDSAVRTIDVNEDGFEDVLFSFGTGNNYDVIPADVFCPVFMGVPPPCEGGVIALNGVNGEILWRQWLNDTIFSLQCSTDVNGDHINDCLAIGIKG</sequence>
<evidence type="ECO:0000256" key="2">
    <source>
        <dbReference type="ARBA" id="ARBA00022692"/>
    </source>
</evidence>
<keyword evidence="2 5" id="KW-0812">Transmembrane</keyword>
<dbReference type="AlphaFoldDB" id="A0A9P0M7L2"/>
<keyword evidence="8" id="KW-1185">Reference proteome</keyword>
<organism evidence="7 8">
    <name type="scientific">Acanthoscelides obtectus</name>
    <name type="common">Bean weevil</name>
    <name type="synonym">Bruchus obtectus</name>
    <dbReference type="NCBI Taxonomy" id="200917"/>
    <lineage>
        <taxon>Eukaryota</taxon>
        <taxon>Metazoa</taxon>
        <taxon>Ecdysozoa</taxon>
        <taxon>Arthropoda</taxon>
        <taxon>Hexapoda</taxon>
        <taxon>Insecta</taxon>
        <taxon>Pterygota</taxon>
        <taxon>Neoptera</taxon>
        <taxon>Endopterygota</taxon>
        <taxon>Coleoptera</taxon>
        <taxon>Polyphaga</taxon>
        <taxon>Cucujiformia</taxon>
        <taxon>Chrysomeloidea</taxon>
        <taxon>Chrysomelidae</taxon>
        <taxon>Bruchinae</taxon>
        <taxon>Bruchini</taxon>
        <taxon>Acanthoscelides</taxon>
    </lineage>
</organism>
<proteinExistence type="predicted"/>
<dbReference type="PANTHER" id="PTHR21419:SF30">
    <property type="entry name" value="IG-LIKE DOMAIN-CONTAINING PROTEIN"/>
    <property type="match status" value="1"/>
</dbReference>
<keyword evidence="3 5" id="KW-1133">Transmembrane helix</keyword>
<protein>
    <recommendedName>
        <fullName evidence="6">FAM234A/B beta-propeller domain-containing protein</fullName>
    </recommendedName>
</protein>
<dbReference type="GO" id="GO:0016020">
    <property type="term" value="C:membrane"/>
    <property type="evidence" value="ECO:0007669"/>
    <property type="project" value="UniProtKB-SubCell"/>
</dbReference>
<dbReference type="PANTHER" id="PTHR21419">
    <property type="match status" value="1"/>
</dbReference>
<name>A0A9P0M7L2_ACAOB</name>
<comment type="caution">
    <text evidence="7">The sequence shown here is derived from an EMBL/GenBank/DDBJ whole genome shotgun (WGS) entry which is preliminary data.</text>
</comment>
<dbReference type="OrthoDB" id="567787at2759"/>
<keyword evidence="4 5" id="KW-0472">Membrane</keyword>
<evidence type="ECO:0000313" key="7">
    <source>
        <dbReference type="EMBL" id="CAH2008963.1"/>
    </source>
</evidence>
<evidence type="ECO:0000313" key="8">
    <source>
        <dbReference type="Proteomes" id="UP001152888"/>
    </source>
</evidence>
<feature type="domain" description="FAM234A/B beta-propeller" evidence="6">
    <location>
        <begin position="124"/>
        <end position="224"/>
    </location>
</feature>
<feature type="transmembrane region" description="Helical" evidence="5">
    <location>
        <begin position="74"/>
        <end position="92"/>
    </location>
</feature>
<evidence type="ECO:0000256" key="5">
    <source>
        <dbReference type="SAM" id="Phobius"/>
    </source>
</evidence>
<dbReference type="InterPro" id="IPR045232">
    <property type="entry name" value="FAM234"/>
</dbReference>
<dbReference type="InterPro" id="IPR055409">
    <property type="entry name" value="Beta-prop_FAM234A_B"/>
</dbReference>
<evidence type="ECO:0000256" key="4">
    <source>
        <dbReference type="ARBA" id="ARBA00023136"/>
    </source>
</evidence>
<accession>A0A9P0M7L2</accession>
<dbReference type="EMBL" id="CAKOFQ010007843">
    <property type="protein sequence ID" value="CAH2008963.1"/>
    <property type="molecule type" value="Genomic_DNA"/>
</dbReference>
<evidence type="ECO:0000259" key="6">
    <source>
        <dbReference type="Pfam" id="PF23727"/>
    </source>
</evidence>
<evidence type="ECO:0000256" key="3">
    <source>
        <dbReference type="ARBA" id="ARBA00022989"/>
    </source>
</evidence>
<dbReference type="InterPro" id="IPR028994">
    <property type="entry name" value="Integrin_alpha_N"/>
</dbReference>
<comment type="subcellular location">
    <subcellularLocation>
        <location evidence="1">Membrane</location>
        <topology evidence="1">Single-pass membrane protein</topology>
    </subcellularLocation>
</comment>